<keyword evidence="2 4" id="KW-0418">Kinase</keyword>
<dbReference type="Proteomes" id="UP001238334">
    <property type="component" value="Chromosome"/>
</dbReference>
<keyword evidence="1" id="KW-0808">Transferase</keyword>
<dbReference type="GO" id="GO:0016301">
    <property type="term" value="F:kinase activity"/>
    <property type="evidence" value="ECO:0007669"/>
    <property type="project" value="UniProtKB-KW"/>
</dbReference>
<dbReference type="Pfam" id="PF00294">
    <property type="entry name" value="PfkB"/>
    <property type="match status" value="1"/>
</dbReference>
<feature type="domain" description="Carbohydrate kinase PfkB" evidence="3">
    <location>
        <begin position="11"/>
        <end position="258"/>
    </location>
</feature>
<organism evidence="4 5">
    <name type="scientific">Parasedimentitalea psychrophila</name>
    <dbReference type="NCBI Taxonomy" id="2997337"/>
    <lineage>
        <taxon>Bacteria</taxon>
        <taxon>Pseudomonadati</taxon>
        <taxon>Pseudomonadota</taxon>
        <taxon>Alphaproteobacteria</taxon>
        <taxon>Rhodobacterales</taxon>
        <taxon>Paracoccaceae</taxon>
        <taxon>Parasedimentitalea</taxon>
    </lineage>
</organism>
<dbReference type="InterPro" id="IPR029056">
    <property type="entry name" value="Ribokinase-like"/>
</dbReference>
<evidence type="ECO:0000313" key="4">
    <source>
        <dbReference type="EMBL" id="WIY25810.1"/>
    </source>
</evidence>
<dbReference type="EMBL" id="CP127247">
    <property type="protein sequence ID" value="WIY25810.1"/>
    <property type="molecule type" value="Genomic_DNA"/>
</dbReference>
<protein>
    <submittedName>
        <fullName evidence="4">PfkB family carbohydrate kinase</fullName>
    </submittedName>
</protein>
<dbReference type="RefSeq" id="WP_270918230.1">
    <property type="nucleotide sequence ID" value="NZ_CP127247.1"/>
</dbReference>
<sequence>MPTLGTEVFADDLTLSAGGGAFITAATLQALGKPASLLATLPAAPFDEVVKTDIQNCSVNASRCRPASEGGSPQVTVAIANSKDRAFISHQSGRAIPDIVKDSLKGIRHLHIGELRSLVEHPKLIEQARSAGLTISLDCGWDDEVMAGEIDVGEIISAVDIFFPNRIEFERLTALGLPADATPLTVVKCGADGARALGTDGWKSATCDPTDVIDATGAGDSFNGGFLSVWLENGSLDRCLKRGNQCGHLAVQSKGGIGAYKHWCELT</sequence>
<dbReference type="InterPro" id="IPR011611">
    <property type="entry name" value="PfkB_dom"/>
</dbReference>
<proteinExistence type="predicted"/>
<dbReference type="Gene3D" id="3.40.1190.20">
    <property type="match status" value="1"/>
</dbReference>
<evidence type="ECO:0000313" key="5">
    <source>
        <dbReference type="Proteomes" id="UP001238334"/>
    </source>
</evidence>
<dbReference type="GO" id="GO:0005829">
    <property type="term" value="C:cytosol"/>
    <property type="evidence" value="ECO:0007669"/>
    <property type="project" value="TreeGrafter"/>
</dbReference>
<dbReference type="PANTHER" id="PTHR10584">
    <property type="entry name" value="SUGAR KINASE"/>
    <property type="match status" value="1"/>
</dbReference>
<dbReference type="AlphaFoldDB" id="A0A9Y2L0N4"/>
<dbReference type="SUPFAM" id="SSF53613">
    <property type="entry name" value="Ribokinase-like"/>
    <property type="match status" value="1"/>
</dbReference>
<evidence type="ECO:0000256" key="2">
    <source>
        <dbReference type="ARBA" id="ARBA00022777"/>
    </source>
</evidence>
<keyword evidence="5" id="KW-1185">Reference proteome</keyword>
<evidence type="ECO:0000259" key="3">
    <source>
        <dbReference type="Pfam" id="PF00294"/>
    </source>
</evidence>
<accession>A0A9Y2L0N4</accession>
<dbReference type="KEGG" id="ppso:QPJ95_02405"/>
<reference evidence="4 5" key="1">
    <citation type="submission" date="2023-06" db="EMBL/GenBank/DDBJ databases">
        <title>Parasedimentitalea psychrophila sp. nov., a psychrophilic bacterium isolated from deep-sea sediment.</title>
        <authorList>
            <person name="Li A."/>
        </authorList>
    </citation>
    <scope>NUCLEOTIDE SEQUENCE [LARGE SCALE GENOMIC DNA]</scope>
    <source>
        <strain evidence="4 5">QS115</strain>
    </source>
</reference>
<evidence type="ECO:0000256" key="1">
    <source>
        <dbReference type="ARBA" id="ARBA00022679"/>
    </source>
</evidence>
<dbReference type="PANTHER" id="PTHR10584:SF166">
    <property type="entry name" value="RIBOKINASE"/>
    <property type="match status" value="1"/>
</dbReference>
<gene>
    <name evidence="4" type="ORF">QPJ95_02405</name>
</gene>
<name>A0A9Y2L0N4_9RHOB</name>